<organism evidence="3 4">
    <name type="scientific">Ceraceosorus bombacis</name>
    <dbReference type="NCBI Taxonomy" id="401625"/>
    <lineage>
        <taxon>Eukaryota</taxon>
        <taxon>Fungi</taxon>
        <taxon>Dikarya</taxon>
        <taxon>Basidiomycota</taxon>
        <taxon>Ustilaginomycotina</taxon>
        <taxon>Exobasidiomycetes</taxon>
        <taxon>Ceraceosorales</taxon>
        <taxon>Ceraceosoraceae</taxon>
        <taxon>Ceraceosorus</taxon>
    </lineage>
</organism>
<dbReference type="EMBL" id="CCYA01000204">
    <property type="protein sequence ID" value="CEH13155.1"/>
    <property type="molecule type" value="Genomic_DNA"/>
</dbReference>
<feature type="compositionally biased region" description="Polar residues" evidence="2">
    <location>
        <begin position="8"/>
        <end position="18"/>
    </location>
</feature>
<keyword evidence="1" id="KW-0175">Coiled coil</keyword>
<dbReference type="Proteomes" id="UP000054845">
    <property type="component" value="Unassembled WGS sequence"/>
</dbReference>
<keyword evidence="4" id="KW-1185">Reference proteome</keyword>
<reference evidence="3 4" key="1">
    <citation type="submission" date="2014-09" db="EMBL/GenBank/DDBJ databases">
        <authorList>
            <person name="Magalhaes I.L.F."/>
            <person name="Oliveira U."/>
            <person name="Santos F.R."/>
            <person name="Vidigal T.H.D.A."/>
            <person name="Brescovit A.D."/>
            <person name="Santos A.J."/>
        </authorList>
    </citation>
    <scope>NUCLEOTIDE SEQUENCE [LARGE SCALE GENOMIC DNA]</scope>
</reference>
<evidence type="ECO:0000256" key="1">
    <source>
        <dbReference type="SAM" id="Coils"/>
    </source>
</evidence>
<evidence type="ECO:0000313" key="4">
    <source>
        <dbReference type="Proteomes" id="UP000054845"/>
    </source>
</evidence>
<feature type="region of interest" description="Disordered" evidence="2">
    <location>
        <begin position="1"/>
        <end position="43"/>
    </location>
</feature>
<name>A0A0P1BBU1_9BASI</name>
<sequence>MKKVEDFASSQAVSNISHLETAEDNDSSLPSAEESTQEYKLTGASLKESAEVGILETEYSELALKELKFEEESADKKLIMSLEQKVKLLTAALSGERKARDLEVTSLKRAHDRDTQQYHIEAEAEKAEAVALAVKTAVAQRRVEEQERKQAALDRQKDYYEKELAKFSGKTKSSSRASSSRVA</sequence>
<feature type="coiled-coil region" evidence="1">
    <location>
        <begin position="136"/>
        <end position="163"/>
    </location>
</feature>
<protein>
    <submittedName>
        <fullName evidence="3">Uncharacterized protein</fullName>
    </submittedName>
</protein>
<accession>A0A0P1BBU1</accession>
<evidence type="ECO:0000313" key="3">
    <source>
        <dbReference type="EMBL" id="CEH13155.1"/>
    </source>
</evidence>
<evidence type="ECO:0000256" key="2">
    <source>
        <dbReference type="SAM" id="MobiDB-lite"/>
    </source>
</evidence>
<proteinExistence type="predicted"/>
<dbReference type="AlphaFoldDB" id="A0A0P1BBU1"/>